<proteinExistence type="predicted"/>
<reference evidence="1 2" key="1">
    <citation type="submission" date="2020-11" db="EMBL/GenBank/DDBJ databases">
        <title>Closed and high quality bacterial genomes of the OMM12 community.</title>
        <authorList>
            <person name="Marbouty M."/>
            <person name="Lamy-Besnier Q."/>
            <person name="Debarbieux L."/>
            <person name="Koszul R."/>
        </authorList>
    </citation>
    <scope>NUCLEOTIDE SEQUENCE [LARGE SCALE GENOMIC DNA]</scope>
    <source>
        <strain evidence="1 2">YL31</strain>
    </source>
</reference>
<dbReference type="EMBL" id="CP065315">
    <property type="protein sequence ID" value="QQR06414.1"/>
    <property type="molecule type" value="Genomic_DNA"/>
</dbReference>
<sequence>MTGREAQIEALWTYEISTEKILRRAVKKGFITQAEADEFSEKLFEQLDTKKIPGFLPSPLGEKMRAEQVNVNLYVSVTEIAKEKKSSSPGYLIQSWMRSNTTIEYL</sequence>
<evidence type="ECO:0000313" key="1">
    <source>
        <dbReference type="EMBL" id="QQR06414.1"/>
    </source>
</evidence>
<dbReference type="AlphaFoldDB" id="A0AAX1KKF3"/>
<name>A0AAX1KKF3_FLAPL</name>
<dbReference type="Proteomes" id="UP000595792">
    <property type="component" value="Chromosome"/>
</dbReference>
<dbReference type="RefSeq" id="WP_065534475.1">
    <property type="nucleotide sequence ID" value="NZ_CP015406.2"/>
</dbReference>
<dbReference type="KEGG" id="fpla:A4U99_06885"/>
<accession>A0AAX1KKF3</accession>
<evidence type="ECO:0000313" key="2">
    <source>
        <dbReference type="Proteomes" id="UP000595792"/>
    </source>
</evidence>
<organism evidence="1 2">
    <name type="scientific">Flavonifractor plautii</name>
    <name type="common">Fusobacterium plautii</name>
    <dbReference type="NCBI Taxonomy" id="292800"/>
    <lineage>
        <taxon>Bacteria</taxon>
        <taxon>Bacillati</taxon>
        <taxon>Bacillota</taxon>
        <taxon>Clostridia</taxon>
        <taxon>Eubacteriales</taxon>
        <taxon>Oscillospiraceae</taxon>
        <taxon>Flavonifractor</taxon>
    </lineage>
</organism>
<protein>
    <submittedName>
        <fullName evidence="1">Uncharacterized protein</fullName>
    </submittedName>
</protein>
<gene>
    <name evidence="1" type="ORF">I5Q84_02595</name>
</gene>